<dbReference type="EMBL" id="ACGS02000034">
    <property type="protein sequence ID" value="EFZ34865.1"/>
    <property type="molecule type" value="Genomic_DNA"/>
</dbReference>
<evidence type="ECO:0000313" key="2">
    <source>
        <dbReference type="Proteomes" id="UP000004099"/>
    </source>
</evidence>
<evidence type="ECO:0000313" key="1">
    <source>
        <dbReference type="EMBL" id="EFZ34865.1"/>
    </source>
</evidence>
<comment type="caution">
    <text evidence="1">The sequence shown here is derived from an EMBL/GenBank/DDBJ whole genome shotgun (WGS) entry which is preliminary data.</text>
</comment>
<accession>E7FQ76</accession>
<dbReference type="AlphaFoldDB" id="E7FQ76"/>
<proteinExistence type="predicted"/>
<sequence length="58" mass="6674">MYDFRAFERALNSNYLGCVCFSLESQWICDSQGEMRDLGTIIQRASLFELRAGLANYV</sequence>
<reference evidence="1 2" key="1">
    <citation type="submission" date="2011-01" db="EMBL/GenBank/DDBJ databases">
        <authorList>
            <person name="Muzny D."/>
            <person name="Qin X."/>
            <person name="Buhay C."/>
            <person name="Dugan-Rocha S."/>
            <person name="Ding Y."/>
            <person name="Chen G."/>
            <person name="Hawes A."/>
            <person name="Holder M."/>
            <person name="Jhangiani S."/>
            <person name="Johnson A."/>
            <person name="Khan Z."/>
            <person name="Li Z."/>
            <person name="Liu W."/>
            <person name="Liu X."/>
            <person name="Perez L."/>
            <person name="Shen H."/>
            <person name="Wang Q."/>
            <person name="Watt J."/>
            <person name="Xi L."/>
            <person name="Xin Y."/>
            <person name="Zhou J."/>
            <person name="Deng J."/>
            <person name="Jiang H."/>
            <person name="Liu Y."/>
            <person name="Qu J."/>
            <person name="Song X.-Z."/>
            <person name="Zhang L."/>
            <person name="Villasana D."/>
            <person name="Johnson A."/>
            <person name="Liu J."/>
            <person name="Liyanage D."/>
            <person name="Lorensuhewa L."/>
            <person name="Robinson T."/>
            <person name="Song A."/>
            <person name="Song B.-B."/>
            <person name="Dinh H."/>
            <person name="Thornton R."/>
            <person name="Coyle M."/>
            <person name="Francisco L."/>
            <person name="Jackson L."/>
            <person name="Javaid M."/>
            <person name="Korchina V."/>
            <person name="Kovar C."/>
            <person name="Mata R."/>
            <person name="Mathew T."/>
            <person name="Ngo R."/>
            <person name="Nguyen L."/>
            <person name="Nguyen N."/>
            <person name="Okwuonu G."/>
            <person name="Ongeri F."/>
            <person name="Pham C."/>
            <person name="Simmons D."/>
            <person name="Wilczek-Boney K."/>
            <person name="Hale W."/>
            <person name="Jakkamsetti A."/>
            <person name="Pham P."/>
            <person name="Ruth R."/>
            <person name="San Lucas F."/>
            <person name="Warren J."/>
            <person name="Zhang J."/>
            <person name="Zhao Z."/>
            <person name="Zhou C."/>
            <person name="Zhu D."/>
            <person name="Lee S."/>
            <person name="Bess C."/>
            <person name="Blankenburg K."/>
            <person name="Forbes L."/>
            <person name="Fu Q."/>
            <person name="Gubbala S."/>
            <person name="Hirani K."/>
            <person name="Jayaseelan J.C."/>
            <person name="Lara F."/>
            <person name="Munidasa M."/>
            <person name="Palculict T."/>
            <person name="Patil S."/>
            <person name="Pu L.-L."/>
            <person name="Saada N."/>
            <person name="Tang L."/>
            <person name="Weissenberger G."/>
            <person name="Zhu Y."/>
            <person name="Hemphill L."/>
            <person name="Shang Y."/>
            <person name="Youmans B."/>
            <person name="Ayvaz T."/>
            <person name="Ross M."/>
            <person name="Santibanez J."/>
            <person name="Aqrawi P."/>
            <person name="Gross S."/>
            <person name="Joshi V."/>
            <person name="Fowler G."/>
            <person name="Nazareth L."/>
            <person name="Reid J."/>
            <person name="Worley K."/>
            <person name="Petrosino J."/>
            <person name="Highlander S."/>
            <person name="Gibbs R."/>
        </authorList>
    </citation>
    <scope>NUCLEOTIDE SEQUENCE [LARGE SCALE GENOMIC DNA]</scope>
    <source>
        <strain evidence="1 2">ATCC 25644</strain>
    </source>
</reference>
<dbReference type="HOGENOM" id="CLU_2973860_0_0_9"/>
<gene>
    <name evidence="1" type="ORF">HMPREF0542_11053</name>
</gene>
<organism evidence="1 2">
    <name type="scientific">Ligilactobacillus ruminis ATCC 25644</name>
    <dbReference type="NCBI Taxonomy" id="525362"/>
    <lineage>
        <taxon>Bacteria</taxon>
        <taxon>Bacillati</taxon>
        <taxon>Bacillota</taxon>
        <taxon>Bacilli</taxon>
        <taxon>Lactobacillales</taxon>
        <taxon>Lactobacillaceae</taxon>
        <taxon>Ligilactobacillus</taxon>
    </lineage>
</organism>
<dbReference type="Proteomes" id="UP000004099">
    <property type="component" value="Unassembled WGS sequence"/>
</dbReference>
<name>E7FQ76_9LACO</name>
<protein>
    <submittedName>
        <fullName evidence="1">Uncharacterized protein</fullName>
    </submittedName>
</protein>